<reference evidence="1" key="1">
    <citation type="journal article" date="2023" name="BMC Genomics">
        <title>Chromosome-level genome assemblies of Cutaneotrichosporon spp. (Trichosporonales, Basidiomycota) reveal imbalanced evolution between nucleotide sequences and chromosome synteny.</title>
        <authorList>
            <person name="Kobayashi Y."/>
            <person name="Kayamori A."/>
            <person name="Aoki K."/>
            <person name="Shiwa Y."/>
            <person name="Matsutani M."/>
            <person name="Fujita N."/>
            <person name="Sugita T."/>
            <person name="Iwasaki W."/>
            <person name="Tanaka N."/>
            <person name="Takashima M."/>
        </authorList>
    </citation>
    <scope>NUCLEOTIDE SEQUENCE</scope>
    <source>
        <strain evidence="1">HIS019</strain>
    </source>
</reference>
<sequence>MVSNDADVPEWLSDVLVVAKSLEGLVQCLLAVAHGPQTGVKPVWLHSKIFSRHAPEQVDKICGRDGKC</sequence>
<keyword evidence="2" id="KW-1185">Reference proteome</keyword>
<organism evidence="1 2">
    <name type="scientific">Cutaneotrichosporon cavernicola</name>
    <dbReference type="NCBI Taxonomy" id="279322"/>
    <lineage>
        <taxon>Eukaryota</taxon>
        <taxon>Fungi</taxon>
        <taxon>Dikarya</taxon>
        <taxon>Basidiomycota</taxon>
        <taxon>Agaricomycotina</taxon>
        <taxon>Tremellomycetes</taxon>
        <taxon>Trichosporonales</taxon>
        <taxon>Trichosporonaceae</taxon>
        <taxon>Cutaneotrichosporon</taxon>
    </lineage>
</organism>
<evidence type="ECO:0000313" key="1">
    <source>
        <dbReference type="EMBL" id="BEI91611.1"/>
    </source>
</evidence>
<protein>
    <submittedName>
        <fullName evidence="1">Uncharacterized protein</fullName>
    </submittedName>
</protein>
<evidence type="ECO:0000313" key="2">
    <source>
        <dbReference type="Proteomes" id="UP001233271"/>
    </source>
</evidence>
<dbReference type="EMBL" id="AP028215">
    <property type="protein sequence ID" value="BEI91611.1"/>
    <property type="molecule type" value="Genomic_DNA"/>
</dbReference>
<dbReference type="Proteomes" id="UP001233271">
    <property type="component" value="Chromosome 4"/>
</dbReference>
<gene>
    <name evidence="1" type="ORF">CcaverHIS019_0404310</name>
</gene>
<dbReference type="KEGG" id="ccac:CcaHIS019_0404310"/>
<dbReference type="RefSeq" id="XP_060456876.1">
    <property type="nucleotide sequence ID" value="XM_060600265.1"/>
</dbReference>
<dbReference type="AlphaFoldDB" id="A0AA48L437"/>
<name>A0AA48L437_9TREE</name>
<accession>A0AA48L437</accession>
<proteinExistence type="predicted"/>
<dbReference type="GeneID" id="85495481"/>